<evidence type="ECO:0000313" key="2">
    <source>
        <dbReference type="EMBL" id="NKE73149.1"/>
    </source>
</evidence>
<gene>
    <name evidence="2" type="ORF">MNODULE_20550</name>
</gene>
<sequence>MSNPLISIITPAFNHGRYIGRCIESLLAQTYSNWEMVIVDDGSTDNTAEVVQSYRDSRITYLYQKNRGVKELAGTINTGLAKTKGEFVTMFGSDDTWPSYRLEKQIPIFDEPDVVLCFGLGYLIDENDQILGSINPPPDLNHVQNRPVGSILHRLFLSHFIFQPSVLLRRAALEKIGGYLQPAGLLAEDYPTHMALALEGEFRYLDLHLANYRMHPGQMTRNHYQGMVETDIPYVLEFFRHLTPEMQKRTGWTESRLSRELSRRLHNAYFEVGRRDLLAGNWVKARRHFINALGRGSLTTKAKAFLGISCSLLHTDMEGVIQLSGRTPLR</sequence>
<comment type="caution">
    <text evidence="2">The sequence shown here is derived from an EMBL/GenBank/DDBJ whole genome shotgun (WGS) entry which is preliminary data.</text>
</comment>
<reference evidence="2 3" key="1">
    <citation type="journal article" date="2020" name="Nature">
        <title>Bacterial chemolithoautotrophy via manganese oxidation.</title>
        <authorList>
            <person name="Yu H."/>
            <person name="Leadbetter J.R."/>
        </authorList>
    </citation>
    <scope>NUCLEOTIDE SEQUENCE [LARGE SCALE GENOMIC DNA]</scope>
    <source>
        <strain evidence="2 3">Mn-1</strain>
    </source>
</reference>
<name>A0A7X6ID74_9BACT</name>
<dbReference type="GO" id="GO:0016758">
    <property type="term" value="F:hexosyltransferase activity"/>
    <property type="evidence" value="ECO:0007669"/>
    <property type="project" value="UniProtKB-ARBA"/>
</dbReference>
<dbReference type="Gene3D" id="3.90.550.10">
    <property type="entry name" value="Spore Coat Polysaccharide Biosynthesis Protein SpsA, Chain A"/>
    <property type="match status" value="1"/>
</dbReference>
<accession>A0A7X6ID74</accession>
<dbReference type="RefSeq" id="WP_168063088.1">
    <property type="nucleotide sequence ID" value="NZ_VTOW01000005.1"/>
</dbReference>
<dbReference type="EMBL" id="VTOW01000005">
    <property type="protein sequence ID" value="NKE73149.1"/>
    <property type="molecule type" value="Genomic_DNA"/>
</dbReference>
<dbReference type="AlphaFoldDB" id="A0A7X6ID74"/>
<evidence type="ECO:0000313" key="3">
    <source>
        <dbReference type="Proteomes" id="UP000534783"/>
    </source>
</evidence>
<dbReference type="PANTHER" id="PTHR22916:SF3">
    <property type="entry name" value="UDP-GLCNAC:BETAGAL BETA-1,3-N-ACETYLGLUCOSAMINYLTRANSFERASE-LIKE PROTEIN 1"/>
    <property type="match status" value="1"/>
</dbReference>
<dbReference type="PANTHER" id="PTHR22916">
    <property type="entry name" value="GLYCOSYLTRANSFERASE"/>
    <property type="match status" value="1"/>
</dbReference>
<dbReference type="SUPFAM" id="SSF53448">
    <property type="entry name" value="Nucleotide-diphospho-sugar transferases"/>
    <property type="match status" value="1"/>
</dbReference>
<dbReference type="Proteomes" id="UP000534783">
    <property type="component" value="Unassembled WGS sequence"/>
</dbReference>
<organism evidence="2 3">
    <name type="scientific">Candidatus Manganitrophus noduliformans</name>
    <dbReference type="NCBI Taxonomy" id="2606439"/>
    <lineage>
        <taxon>Bacteria</taxon>
        <taxon>Pseudomonadati</taxon>
        <taxon>Nitrospirota</taxon>
        <taxon>Nitrospiria</taxon>
        <taxon>Candidatus Troglogloeales</taxon>
        <taxon>Candidatus Manganitrophaceae</taxon>
        <taxon>Candidatus Manganitrophus</taxon>
    </lineage>
</organism>
<dbReference type="InterPro" id="IPR001173">
    <property type="entry name" value="Glyco_trans_2-like"/>
</dbReference>
<proteinExistence type="predicted"/>
<protein>
    <submittedName>
        <fullName evidence="2">Glycosyltransferase</fullName>
    </submittedName>
</protein>
<keyword evidence="3" id="KW-1185">Reference proteome</keyword>
<dbReference type="Pfam" id="PF00535">
    <property type="entry name" value="Glycos_transf_2"/>
    <property type="match status" value="1"/>
</dbReference>
<feature type="domain" description="Glycosyltransferase 2-like" evidence="1">
    <location>
        <begin position="7"/>
        <end position="176"/>
    </location>
</feature>
<dbReference type="InterPro" id="IPR029044">
    <property type="entry name" value="Nucleotide-diphossugar_trans"/>
</dbReference>
<evidence type="ECO:0000259" key="1">
    <source>
        <dbReference type="Pfam" id="PF00535"/>
    </source>
</evidence>
<keyword evidence="2" id="KW-0808">Transferase</keyword>